<dbReference type="Proteomes" id="UP001442841">
    <property type="component" value="Chromosome"/>
</dbReference>
<dbReference type="EMBL" id="CP154795">
    <property type="protein sequence ID" value="XAN06570.1"/>
    <property type="molecule type" value="Genomic_DNA"/>
</dbReference>
<dbReference type="InterPro" id="IPR051158">
    <property type="entry name" value="Metallophosphoesterase_sf"/>
</dbReference>
<protein>
    <submittedName>
        <fullName evidence="2">Metallophosphoesterase</fullName>
    </submittedName>
</protein>
<evidence type="ECO:0000259" key="1">
    <source>
        <dbReference type="Pfam" id="PF00149"/>
    </source>
</evidence>
<keyword evidence="3" id="KW-1185">Reference proteome</keyword>
<name>A0ABZ3FLM6_9ACTN</name>
<organism evidence="2 3">
    <name type="scientific">Ammonicoccus fulvus</name>
    <dbReference type="NCBI Taxonomy" id="3138240"/>
    <lineage>
        <taxon>Bacteria</taxon>
        <taxon>Bacillati</taxon>
        <taxon>Actinomycetota</taxon>
        <taxon>Actinomycetes</taxon>
        <taxon>Propionibacteriales</taxon>
        <taxon>Propionibacteriaceae</taxon>
        <taxon>Ammonicoccus</taxon>
    </lineage>
</organism>
<reference evidence="2 3" key="1">
    <citation type="submission" date="2024-04" db="EMBL/GenBank/DDBJ databases">
        <title>Isolation of an actinomycete strain from pig manure.</title>
        <authorList>
            <person name="Gong T."/>
            <person name="Yu Z."/>
            <person name="An M."/>
            <person name="Wei C."/>
            <person name="Yang W."/>
            <person name="Liu L."/>
        </authorList>
    </citation>
    <scope>NUCLEOTIDE SEQUENCE [LARGE SCALE GENOMIC DNA]</scope>
    <source>
        <strain evidence="2 3">ZF39</strain>
    </source>
</reference>
<proteinExistence type="predicted"/>
<dbReference type="Pfam" id="PF00149">
    <property type="entry name" value="Metallophos"/>
    <property type="match status" value="1"/>
</dbReference>
<accession>A0ABZ3FLM6</accession>
<dbReference type="PANTHER" id="PTHR31302">
    <property type="entry name" value="TRANSMEMBRANE PROTEIN WITH METALLOPHOSPHOESTERASE DOMAIN-RELATED"/>
    <property type="match status" value="1"/>
</dbReference>
<dbReference type="SUPFAM" id="SSF56300">
    <property type="entry name" value="Metallo-dependent phosphatases"/>
    <property type="match status" value="1"/>
</dbReference>
<dbReference type="Gene3D" id="3.60.21.10">
    <property type="match status" value="1"/>
</dbReference>
<evidence type="ECO:0000313" key="2">
    <source>
        <dbReference type="EMBL" id="XAN06570.1"/>
    </source>
</evidence>
<dbReference type="InterPro" id="IPR029052">
    <property type="entry name" value="Metallo-depent_PP-like"/>
</dbReference>
<dbReference type="PROSITE" id="PS51257">
    <property type="entry name" value="PROKAR_LIPOPROTEIN"/>
    <property type="match status" value="1"/>
</dbReference>
<dbReference type="InterPro" id="IPR004843">
    <property type="entry name" value="Calcineurin-like_PHP"/>
</dbReference>
<evidence type="ECO:0000313" key="3">
    <source>
        <dbReference type="Proteomes" id="UP001442841"/>
    </source>
</evidence>
<sequence length="313" mass="34065">MIGRVLAATAAVGAGCVAYGALIERSAFVTRRFTLPVLPAGADPVRVLHLSDLHLMPRDRKKIAWVQALAELKPDLVVNTGDNHSHRDAWPHVLEAYGRLLDLPGVFVWGSNDYLSPVLKNPLGYFAGPSRPPQPEDHPERELPWRTLGAEFTRAGWTDLTHRREALDVAGVKLAFRGTDDGHLQRDRYELIAGPPDPDAAINIAVTHAPYLRLLDSFAADRMDLILAGHTHGGQVNLPGIGALVTNCDIDRKRVKGVSTHTMGDHTSAMHVSAGLGTSPFAPYRFACRPEASLLTLTARGGRNGFGARPTWR</sequence>
<gene>
    <name evidence="2" type="ORF">AADG42_04355</name>
</gene>
<dbReference type="RefSeq" id="WP_425307998.1">
    <property type="nucleotide sequence ID" value="NZ_CP154795.1"/>
</dbReference>
<dbReference type="PANTHER" id="PTHR31302:SF20">
    <property type="entry name" value="CONSERVED PROTEIN"/>
    <property type="match status" value="1"/>
</dbReference>
<feature type="domain" description="Calcineurin-like phosphoesterase" evidence="1">
    <location>
        <begin position="46"/>
        <end position="233"/>
    </location>
</feature>